<gene>
    <name evidence="1" type="ORF">M407DRAFT_242398</name>
</gene>
<evidence type="ECO:0000313" key="1">
    <source>
        <dbReference type="EMBL" id="KIO30065.1"/>
    </source>
</evidence>
<evidence type="ECO:0000313" key="2">
    <source>
        <dbReference type="Proteomes" id="UP000054248"/>
    </source>
</evidence>
<reference evidence="2" key="2">
    <citation type="submission" date="2015-01" db="EMBL/GenBank/DDBJ databases">
        <title>Evolutionary Origins and Diversification of the Mycorrhizal Mutualists.</title>
        <authorList>
            <consortium name="DOE Joint Genome Institute"/>
            <consortium name="Mycorrhizal Genomics Consortium"/>
            <person name="Kohler A."/>
            <person name="Kuo A."/>
            <person name="Nagy L.G."/>
            <person name="Floudas D."/>
            <person name="Copeland A."/>
            <person name="Barry K.W."/>
            <person name="Cichocki N."/>
            <person name="Veneault-Fourrey C."/>
            <person name="LaButti K."/>
            <person name="Lindquist E.A."/>
            <person name="Lipzen A."/>
            <person name="Lundell T."/>
            <person name="Morin E."/>
            <person name="Murat C."/>
            <person name="Riley R."/>
            <person name="Ohm R."/>
            <person name="Sun H."/>
            <person name="Tunlid A."/>
            <person name="Henrissat B."/>
            <person name="Grigoriev I.V."/>
            <person name="Hibbett D.S."/>
            <person name="Martin F."/>
        </authorList>
    </citation>
    <scope>NUCLEOTIDE SEQUENCE [LARGE SCALE GENOMIC DNA]</scope>
    <source>
        <strain evidence="2">MUT 4182</strain>
    </source>
</reference>
<sequence>MHMPLLETLELVGIAPEITNRLLAFIHAPVCKVGILEGYVRGDPLETLFSSDVSHFFDHMRSGANAGSITCSSDGIRIVWTGPWYMTLLVEDIKFAKGTLNWLSSSPAPNPPVVPLRMTIYERDPALVEEILEVTTDMEALHRVTFGYETPVAGALRFLATGSLVGGQPFPALDEICIDESIKDDDWEYVSEMLRRRKGDMEVRDGLKQLKPVRRLRLGGTNLYLGDDEEVFAEFGLIHWPNHLEEVRRLLGPEGELVWYGRIVTQEGVLGDHARLDRDD</sequence>
<organism evidence="1 2">
    <name type="scientific">Tulasnella calospora MUT 4182</name>
    <dbReference type="NCBI Taxonomy" id="1051891"/>
    <lineage>
        <taxon>Eukaryota</taxon>
        <taxon>Fungi</taxon>
        <taxon>Dikarya</taxon>
        <taxon>Basidiomycota</taxon>
        <taxon>Agaricomycotina</taxon>
        <taxon>Agaricomycetes</taxon>
        <taxon>Cantharellales</taxon>
        <taxon>Tulasnellaceae</taxon>
        <taxon>Tulasnella</taxon>
    </lineage>
</organism>
<dbReference type="Proteomes" id="UP000054248">
    <property type="component" value="Unassembled WGS sequence"/>
</dbReference>
<name>A0A0C3QFB5_9AGAM</name>
<dbReference type="HOGENOM" id="CLU_086755_0_0_1"/>
<keyword evidence="2" id="KW-1185">Reference proteome</keyword>
<dbReference type="AlphaFoldDB" id="A0A0C3QFB5"/>
<protein>
    <submittedName>
        <fullName evidence="1">Uncharacterized protein</fullName>
    </submittedName>
</protein>
<dbReference type="EMBL" id="KN822976">
    <property type="protein sequence ID" value="KIO30065.1"/>
    <property type="molecule type" value="Genomic_DNA"/>
</dbReference>
<proteinExistence type="predicted"/>
<accession>A0A0C3QFB5</accession>
<reference evidence="1 2" key="1">
    <citation type="submission" date="2014-04" db="EMBL/GenBank/DDBJ databases">
        <authorList>
            <consortium name="DOE Joint Genome Institute"/>
            <person name="Kuo A."/>
            <person name="Girlanda M."/>
            <person name="Perotto S."/>
            <person name="Kohler A."/>
            <person name="Nagy L.G."/>
            <person name="Floudas D."/>
            <person name="Copeland A."/>
            <person name="Barry K.W."/>
            <person name="Cichocki N."/>
            <person name="Veneault-Fourrey C."/>
            <person name="LaButti K."/>
            <person name="Lindquist E.A."/>
            <person name="Lipzen A."/>
            <person name="Lundell T."/>
            <person name="Morin E."/>
            <person name="Murat C."/>
            <person name="Sun H."/>
            <person name="Tunlid A."/>
            <person name="Henrissat B."/>
            <person name="Grigoriev I.V."/>
            <person name="Hibbett D.S."/>
            <person name="Martin F."/>
            <person name="Nordberg H.P."/>
            <person name="Cantor M.N."/>
            <person name="Hua S.X."/>
        </authorList>
    </citation>
    <scope>NUCLEOTIDE SEQUENCE [LARGE SCALE GENOMIC DNA]</scope>
    <source>
        <strain evidence="1 2">MUT 4182</strain>
    </source>
</reference>